<feature type="transmembrane region" description="Helical" evidence="6">
    <location>
        <begin position="6"/>
        <end position="33"/>
    </location>
</feature>
<dbReference type="RefSeq" id="WP_099115693.1">
    <property type="nucleotide sequence ID" value="NZ_CAWNQI010000060.1"/>
</dbReference>
<dbReference type="InterPro" id="IPR008457">
    <property type="entry name" value="Cu-R_CopD_dom"/>
</dbReference>
<comment type="subcellular location">
    <subcellularLocation>
        <location evidence="6">Cell inner membrane</location>
        <topology evidence="6">Multi-pass membrane protein</topology>
    </subcellularLocation>
    <subcellularLocation>
        <location evidence="1">Cell membrane</location>
        <topology evidence="1">Multi-pass membrane protein</topology>
    </subcellularLocation>
</comment>
<dbReference type="AlphaFoldDB" id="A0A2D0JKN5"/>
<dbReference type="PANTHER" id="PTHR34820:SF4">
    <property type="entry name" value="INNER MEMBRANE PROTEIN YEBZ"/>
    <property type="match status" value="1"/>
</dbReference>
<dbReference type="InterPro" id="IPR032694">
    <property type="entry name" value="CopC/D"/>
</dbReference>
<feature type="domain" description="Copper resistance protein D" evidence="7">
    <location>
        <begin position="232"/>
        <end position="331"/>
    </location>
</feature>
<evidence type="ECO:0000259" key="7">
    <source>
        <dbReference type="Pfam" id="PF05425"/>
    </source>
</evidence>
<evidence type="ECO:0000256" key="3">
    <source>
        <dbReference type="ARBA" id="ARBA00022692"/>
    </source>
</evidence>
<dbReference type="EMBL" id="NITZ01000028">
    <property type="protein sequence ID" value="PHM46847.1"/>
    <property type="molecule type" value="Genomic_DNA"/>
</dbReference>
<dbReference type="Pfam" id="PF05425">
    <property type="entry name" value="CopD"/>
    <property type="match status" value="1"/>
</dbReference>
<evidence type="ECO:0000256" key="5">
    <source>
        <dbReference type="ARBA" id="ARBA00023136"/>
    </source>
</evidence>
<keyword evidence="6" id="KW-0186">Copper</keyword>
<feature type="transmembrane region" description="Helical" evidence="6">
    <location>
        <begin position="95"/>
        <end position="113"/>
    </location>
</feature>
<dbReference type="GO" id="GO:0006825">
    <property type="term" value="P:copper ion transport"/>
    <property type="evidence" value="ECO:0007669"/>
    <property type="project" value="InterPro"/>
</dbReference>
<protein>
    <recommendedName>
        <fullName evidence="6">Copper resistance protein D</fullName>
    </recommendedName>
</protein>
<comment type="caution">
    <text evidence="8">The sequence shown here is derived from an EMBL/GenBank/DDBJ whole genome shotgun (WGS) entry which is preliminary data.</text>
</comment>
<keyword evidence="6" id="KW-0997">Cell inner membrane</keyword>
<reference evidence="8 9" key="1">
    <citation type="journal article" date="2017" name="Nat. Microbiol.">
        <title>Natural product diversity associated with the nematode symbionts Photorhabdus and Xenorhabdus.</title>
        <authorList>
            <person name="Tobias N.J."/>
            <person name="Wolff H."/>
            <person name="Djahanschiri B."/>
            <person name="Grundmann F."/>
            <person name="Kronenwerth M."/>
            <person name="Shi Y.M."/>
            <person name="Simonyi S."/>
            <person name="Grun P."/>
            <person name="Shapiro-Ilan D."/>
            <person name="Pidot S.J."/>
            <person name="Stinear T.P."/>
            <person name="Ebersberger I."/>
            <person name="Bode H.B."/>
        </authorList>
    </citation>
    <scope>NUCLEOTIDE SEQUENCE [LARGE SCALE GENOMIC DNA]</scope>
    <source>
        <strain evidence="8 9">DSM 17902</strain>
    </source>
</reference>
<keyword evidence="9" id="KW-1185">Reference proteome</keyword>
<dbReference type="GO" id="GO:0046688">
    <property type="term" value="P:response to copper ion"/>
    <property type="evidence" value="ECO:0007669"/>
    <property type="project" value="UniProtKB-UniRule"/>
</dbReference>
<evidence type="ECO:0000256" key="2">
    <source>
        <dbReference type="ARBA" id="ARBA00022475"/>
    </source>
</evidence>
<evidence type="ECO:0000313" key="9">
    <source>
        <dbReference type="Proteomes" id="UP000221980"/>
    </source>
</evidence>
<feature type="transmembrane region" description="Helical" evidence="6">
    <location>
        <begin position="310"/>
        <end position="333"/>
    </location>
</feature>
<feature type="transmembrane region" description="Helical" evidence="6">
    <location>
        <begin position="161"/>
        <end position="180"/>
    </location>
</feature>
<accession>A0A2D0JKN5</accession>
<dbReference type="GO" id="GO:0005886">
    <property type="term" value="C:plasma membrane"/>
    <property type="evidence" value="ECO:0007669"/>
    <property type="project" value="UniProtKB-SubCell"/>
</dbReference>
<keyword evidence="4 6" id="KW-1133">Transmembrane helix</keyword>
<evidence type="ECO:0000313" key="8">
    <source>
        <dbReference type="EMBL" id="PHM46847.1"/>
    </source>
</evidence>
<comment type="similarity">
    <text evidence="6">Belongs to the CopD family.</text>
</comment>
<name>A0A2D0JKN5_9GAMM</name>
<keyword evidence="2 6" id="KW-1003">Cell membrane</keyword>
<keyword evidence="5 6" id="KW-0472">Membrane</keyword>
<feature type="transmembrane region" description="Helical" evidence="6">
    <location>
        <begin position="45"/>
        <end position="65"/>
    </location>
</feature>
<evidence type="ECO:0000256" key="1">
    <source>
        <dbReference type="ARBA" id="ARBA00004651"/>
    </source>
</evidence>
<feature type="transmembrane region" description="Helical" evidence="6">
    <location>
        <begin position="239"/>
        <end position="265"/>
    </location>
</feature>
<sequence>MISLEALYVFCRFSHFVVVMLMFGLSLFTVMLTSGHFSRLMGERLRVGILISTVLALITSLVWFVTQAGLMGDGWQDIYVPGIWLAVLGTSFGQVWQWQLLVAIFAVGGLFLSNTKVRNLLLLSCAVILLSSHAFIGHAAMYEGNIGLLLQANQVVHLLSAGYWFGGLWPFLLCLQFLRLKKAPEANLYRDSTYVVNNTHGINSAYGINGTHAGDIDSSKNIAAGLYAESMTAMRKFSLYGHFAVFLVIVTGIVSSVILIPGWPVFNRAISEYQSMLWLKIVLVTGMVFLALINRYILVPKLKQKGCYQLLIINIWLEIILGTSALLCVAIFATQPPA</sequence>
<proteinExistence type="inferred from homology"/>
<dbReference type="OrthoDB" id="7032707at2"/>
<keyword evidence="3 6" id="KW-0812">Transmembrane</keyword>
<feature type="transmembrane region" description="Helical" evidence="6">
    <location>
        <begin position="120"/>
        <end position="141"/>
    </location>
</feature>
<evidence type="ECO:0000256" key="6">
    <source>
        <dbReference type="RuleBase" id="RU369037"/>
    </source>
</evidence>
<gene>
    <name evidence="8" type="ORF">Xmir_03819</name>
</gene>
<feature type="transmembrane region" description="Helical" evidence="6">
    <location>
        <begin position="277"/>
        <end position="298"/>
    </location>
</feature>
<comment type="function">
    <text evidence="6">Involved in copper resistance.</text>
</comment>
<dbReference type="Proteomes" id="UP000221980">
    <property type="component" value="Unassembled WGS sequence"/>
</dbReference>
<evidence type="ECO:0000256" key="4">
    <source>
        <dbReference type="ARBA" id="ARBA00022989"/>
    </source>
</evidence>
<organism evidence="8 9">
    <name type="scientific">Xenorhabdus miraniensis</name>
    <dbReference type="NCBI Taxonomy" id="351674"/>
    <lineage>
        <taxon>Bacteria</taxon>
        <taxon>Pseudomonadati</taxon>
        <taxon>Pseudomonadota</taxon>
        <taxon>Gammaproteobacteria</taxon>
        <taxon>Enterobacterales</taxon>
        <taxon>Morganellaceae</taxon>
        <taxon>Xenorhabdus</taxon>
    </lineage>
</organism>
<dbReference type="PANTHER" id="PTHR34820">
    <property type="entry name" value="INNER MEMBRANE PROTEIN YEBZ"/>
    <property type="match status" value="1"/>
</dbReference>